<comment type="caution">
    <text evidence="2">The sequence shown here is derived from an EMBL/GenBank/DDBJ whole genome shotgun (WGS) entry which is preliminary data.</text>
</comment>
<evidence type="ECO:0000256" key="1">
    <source>
        <dbReference type="SAM" id="Phobius"/>
    </source>
</evidence>
<feature type="transmembrane region" description="Helical" evidence="1">
    <location>
        <begin position="127"/>
        <end position="149"/>
    </location>
</feature>
<feature type="transmembrane region" description="Helical" evidence="1">
    <location>
        <begin position="45"/>
        <end position="64"/>
    </location>
</feature>
<protein>
    <submittedName>
        <fullName evidence="2">Uncharacterized protein</fullName>
    </submittedName>
</protein>
<evidence type="ECO:0000313" key="2">
    <source>
        <dbReference type="EMBL" id="PUV21501.1"/>
    </source>
</evidence>
<dbReference type="EMBL" id="QCXX01000010">
    <property type="protein sequence ID" value="PUV21501.1"/>
    <property type="molecule type" value="Genomic_DNA"/>
</dbReference>
<dbReference type="RefSeq" id="WP_108636838.1">
    <property type="nucleotide sequence ID" value="NZ_QCXX01000010.1"/>
</dbReference>
<evidence type="ECO:0000313" key="3">
    <source>
        <dbReference type="Proteomes" id="UP000250831"/>
    </source>
</evidence>
<reference evidence="2 3" key="1">
    <citation type="submission" date="2018-04" db="EMBL/GenBank/DDBJ databases">
        <title>Sphingobacterium sp. M46 Genome.</title>
        <authorList>
            <person name="Cheng J."/>
            <person name="Li Y."/>
        </authorList>
    </citation>
    <scope>NUCLEOTIDE SEQUENCE [LARGE SCALE GENOMIC DNA]</scope>
    <source>
        <strain evidence="2 3">M46</strain>
    </source>
</reference>
<keyword evidence="1" id="KW-1133">Transmembrane helix</keyword>
<name>A0A363NLI7_9SPHI</name>
<accession>A0A363NLI7</accession>
<keyword evidence="3" id="KW-1185">Reference proteome</keyword>
<feature type="transmembrane region" description="Helical" evidence="1">
    <location>
        <begin position="70"/>
        <end position="89"/>
    </location>
</feature>
<gene>
    <name evidence="2" type="ORF">DCO56_27250</name>
</gene>
<proteinExistence type="predicted"/>
<sequence length="213" mass="25620">MNFDELKKSWQEQPMDEDLQNPNLKHYKEVGNIMAKLRRNIKREFISWVVCMFFLIAVPMLPIYKISGYAAFAYYFFIVQISLSSLLYYRRFYYLIKSAKQIDLLASREHLLKLYYDLKYAVETYRIVAYVMIPQGLFLYLIMIGQNRAVAWFEKLYHFKETLQQDPNFIFWIILSAIISIVIIVVITEIMIRVYYGDYVKQIKENLDQMEAE</sequence>
<keyword evidence="1" id="KW-0812">Transmembrane</keyword>
<organism evidence="2 3">
    <name type="scientific">Sphingobacterium athyrii</name>
    <dbReference type="NCBI Taxonomy" id="2152717"/>
    <lineage>
        <taxon>Bacteria</taxon>
        <taxon>Pseudomonadati</taxon>
        <taxon>Bacteroidota</taxon>
        <taxon>Sphingobacteriia</taxon>
        <taxon>Sphingobacteriales</taxon>
        <taxon>Sphingobacteriaceae</taxon>
        <taxon>Sphingobacterium</taxon>
    </lineage>
</organism>
<keyword evidence="1" id="KW-0472">Membrane</keyword>
<dbReference type="OrthoDB" id="1249607at2"/>
<dbReference type="Proteomes" id="UP000250831">
    <property type="component" value="Unassembled WGS sequence"/>
</dbReference>
<dbReference type="AlphaFoldDB" id="A0A363NLI7"/>
<feature type="transmembrane region" description="Helical" evidence="1">
    <location>
        <begin position="169"/>
        <end position="196"/>
    </location>
</feature>